<dbReference type="AlphaFoldDB" id="A0A4P9VY61"/>
<proteinExistence type="predicted"/>
<keyword evidence="1" id="KW-0880">Kelch repeat</keyword>
<reference evidence="5" key="1">
    <citation type="journal article" date="2018" name="Nat. Microbiol.">
        <title>Leveraging single-cell genomics to expand the fungal tree of life.</title>
        <authorList>
            <person name="Ahrendt S.R."/>
            <person name="Quandt C.A."/>
            <person name="Ciobanu D."/>
            <person name="Clum A."/>
            <person name="Salamov A."/>
            <person name="Andreopoulos B."/>
            <person name="Cheng J.F."/>
            <person name="Woyke T."/>
            <person name="Pelin A."/>
            <person name="Henrissat B."/>
            <person name="Reynolds N.K."/>
            <person name="Benny G.L."/>
            <person name="Smith M.E."/>
            <person name="James T.Y."/>
            <person name="Grigoriev I.V."/>
        </authorList>
    </citation>
    <scope>NUCLEOTIDE SEQUENCE [LARGE SCALE GENOMIC DNA]</scope>
</reference>
<evidence type="ECO:0000313" key="5">
    <source>
        <dbReference type="Proteomes" id="UP000269721"/>
    </source>
</evidence>
<dbReference type="Proteomes" id="UP000269721">
    <property type="component" value="Unassembled WGS sequence"/>
</dbReference>
<name>A0A4P9VY61_9FUNG</name>
<dbReference type="EMBL" id="ML002194">
    <property type="protein sequence ID" value="RKO82706.1"/>
    <property type="molecule type" value="Genomic_DNA"/>
</dbReference>
<organism evidence="4 5">
    <name type="scientific">Blyttiomyces helicus</name>
    <dbReference type="NCBI Taxonomy" id="388810"/>
    <lineage>
        <taxon>Eukaryota</taxon>
        <taxon>Fungi</taxon>
        <taxon>Fungi incertae sedis</taxon>
        <taxon>Chytridiomycota</taxon>
        <taxon>Chytridiomycota incertae sedis</taxon>
        <taxon>Chytridiomycetes</taxon>
        <taxon>Chytridiomycetes incertae sedis</taxon>
        <taxon>Blyttiomyces</taxon>
    </lineage>
</organism>
<keyword evidence="3" id="KW-1133">Transmembrane helix</keyword>
<evidence type="ECO:0000256" key="3">
    <source>
        <dbReference type="SAM" id="Phobius"/>
    </source>
</evidence>
<feature type="transmembrane region" description="Helical" evidence="3">
    <location>
        <begin position="259"/>
        <end position="277"/>
    </location>
</feature>
<gene>
    <name evidence="4" type="ORF">BDK51DRAFT_43079</name>
</gene>
<dbReference type="InterPro" id="IPR015915">
    <property type="entry name" value="Kelch-typ_b-propeller"/>
</dbReference>
<feature type="transmembrane region" description="Helical" evidence="3">
    <location>
        <begin position="229"/>
        <end position="247"/>
    </location>
</feature>
<evidence type="ECO:0000256" key="2">
    <source>
        <dbReference type="ARBA" id="ARBA00022737"/>
    </source>
</evidence>
<evidence type="ECO:0008006" key="6">
    <source>
        <dbReference type="Google" id="ProtNLM"/>
    </source>
</evidence>
<evidence type="ECO:0000313" key="4">
    <source>
        <dbReference type="EMBL" id="RKO82706.1"/>
    </source>
</evidence>
<dbReference type="PANTHER" id="PTHR46093:SF18">
    <property type="entry name" value="FIBRONECTIN TYPE-III DOMAIN-CONTAINING PROTEIN"/>
    <property type="match status" value="1"/>
</dbReference>
<accession>A0A4P9VY61</accession>
<dbReference type="Gene3D" id="2.120.10.80">
    <property type="entry name" value="Kelch-type beta propeller"/>
    <property type="match status" value="1"/>
</dbReference>
<dbReference type="PANTHER" id="PTHR46093">
    <property type="entry name" value="ACYL-COA-BINDING DOMAIN-CONTAINING PROTEIN 5"/>
    <property type="match status" value="1"/>
</dbReference>
<keyword evidence="2" id="KW-0677">Repeat</keyword>
<sequence>MIRIPPLPRSFRSIEPLNSTTFILIGGVNNFTDASSYLNDTWTFNTETWTWTPVVTTGSFPPLAAFSCAMAGAKIYLHGGVIIDPTTSTARYPKYFYSGALYQLDTASVPWAWSTLVSNQTAVANVGGNIPAAQPFRTLVALQDGAGDTVLVQYGGVFSDAGVYYYRVGEGWGAAPAMLQALVPAVGTTTSSAASGTASAVASGTASSTVSATARATGVKRAGERARGCISAIGAVATGVWILMLIAECRSTITNPRRPLFYLMSRLGLLLLALALVGAQAQRPRQRAVLAAYDKLVFLGGLSVQYGTDDRNLETEIRTNLTTVSLQSQNQTVSIVYMPPRPLGALPPGFIPVDSPLSIMSLASQACDSAASKLYCYG</sequence>
<protein>
    <recommendedName>
        <fullName evidence="6">Galactose oxidase</fullName>
    </recommendedName>
</protein>
<keyword evidence="3" id="KW-0812">Transmembrane</keyword>
<evidence type="ECO:0000256" key="1">
    <source>
        <dbReference type="ARBA" id="ARBA00022441"/>
    </source>
</evidence>
<keyword evidence="3" id="KW-0472">Membrane</keyword>
<keyword evidence="5" id="KW-1185">Reference proteome</keyword>
<dbReference type="SUPFAM" id="SSF117281">
    <property type="entry name" value="Kelch motif"/>
    <property type="match status" value="1"/>
</dbReference>